<dbReference type="KEGG" id="qlo:115990906"/>
<dbReference type="RefSeq" id="XP_030970532.1">
    <property type="nucleotide sequence ID" value="XM_031114672.1"/>
</dbReference>
<dbReference type="PANTHER" id="PTHR31900">
    <property type="entry name" value="F-BOX/RNI SUPERFAMILY PROTEIN-RELATED"/>
    <property type="match status" value="1"/>
</dbReference>
<dbReference type="InterPro" id="IPR050232">
    <property type="entry name" value="FBL13/AtMIF1-like"/>
</dbReference>
<reference evidence="3 4" key="1">
    <citation type="journal article" date="2016" name="G3 (Bethesda)">
        <title>First Draft Assembly and Annotation of the Genome of a California Endemic Oak Quercus lobata Nee (Fagaceae).</title>
        <authorList>
            <person name="Sork V.L."/>
            <person name="Fitz-Gibbon S.T."/>
            <person name="Puiu D."/>
            <person name="Crepeau M."/>
            <person name="Gugger P.F."/>
            <person name="Sherman R."/>
            <person name="Stevens K."/>
            <person name="Langley C.H."/>
            <person name="Pellegrini M."/>
            <person name="Salzberg S.L."/>
        </authorList>
    </citation>
    <scope>NUCLEOTIDE SEQUENCE [LARGE SCALE GENOMIC DNA]</scope>
    <source>
        <strain evidence="3 4">cv. SW786</strain>
    </source>
</reference>
<dbReference type="InterPro" id="IPR055411">
    <property type="entry name" value="LRR_FXL15/At3g58940/PEG3-like"/>
</dbReference>
<dbReference type="InterPro" id="IPR001810">
    <property type="entry name" value="F-box_dom"/>
</dbReference>
<dbReference type="PROSITE" id="PS50181">
    <property type="entry name" value="FBOX"/>
    <property type="match status" value="1"/>
</dbReference>
<dbReference type="Gene3D" id="3.80.10.10">
    <property type="entry name" value="Ribonuclease Inhibitor"/>
    <property type="match status" value="1"/>
</dbReference>
<dbReference type="SUPFAM" id="SSF81383">
    <property type="entry name" value="F-box domain"/>
    <property type="match status" value="1"/>
</dbReference>
<dbReference type="CDD" id="cd22160">
    <property type="entry name" value="F-box_AtFBL13-like"/>
    <property type="match status" value="1"/>
</dbReference>
<evidence type="ECO:0000313" key="3">
    <source>
        <dbReference type="EnsemblPlants" id="QL05p062669:mrna"/>
    </source>
</evidence>
<dbReference type="InParanoid" id="A0A7N2LQE3"/>
<evidence type="ECO:0000259" key="2">
    <source>
        <dbReference type="PROSITE" id="PS50181"/>
    </source>
</evidence>
<dbReference type="AlphaFoldDB" id="A0A7N2LQE3"/>
<dbReference type="FunCoup" id="A0A7N2LQE3">
    <property type="interactions" value="538"/>
</dbReference>
<gene>
    <name evidence="3" type="primary">LOC115990906</name>
</gene>
<name>A0A7N2LQE3_QUELO</name>
<dbReference type="GeneID" id="115990906"/>
<feature type="domain" description="F-box" evidence="2">
    <location>
        <begin position="21"/>
        <end position="57"/>
    </location>
</feature>
<keyword evidence="4" id="KW-1185">Reference proteome</keyword>
<organism evidence="3 4">
    <name type="scientific">Quercus lobata</name>
    <name type="common">Valley oak</name>
    <dbReference type="NCBI Taxonomy" id="97700"/>
    <lineage>
        <taxon>Eukaryota</taxon>
        <taxon>Viridiplantae</taxon>
        <taxon>Streptophyta</taxon>
        <taxon>Embryophyta</taxon>
        <taxon>Tracheophyta</taxon>
        <taxon>Spermatophyta</taxon>
        <taxon>Magnoliopsida</taxon>
        <taxon>eudicotyledons</taxon>
        <taxon>Gunneridae</taxon>
        <taxon>Pentapetalae</taxon>
        <taxon>rosids</taxon>
        <taxon>fabids</taxon>
        <taxon>Fagales</taxon>
        <taxon>Fagaceae</taxon>
        <taxon>Quercus</taxon>
    </lineage>
</organism>
<reference evidence="3" key="2">
    <citation type="submission" date="2021-01" db="UniProtKB">
        <authorList>
            <consortium name="EnsemblPlants"/>
        </authorList>
    </citation>
    <scope>IDENTIFICATION</scope>
</reference>
<dbReference type="InterPro" id="IPR006566">
    <property type="entry name" value="FBD"/>
</dbReference>
<dbReference type="OMA" id="DHTDICE"/>
<dbReference type="Pfam" id="PF00646">
    <property type="entry name" value="F-box"/>
    <property type="match status" value="1"/>
</dbReference>
<dbReference type="Proteomes" id="UP000594261">
    <property type="component" value="Chromosome 5"/>
</dbReference>
<dbReference type="PANTHER" id="PTHR31900:SF34">
    <property type="entry name" value="EMB|CAB62440.1-RELATED"/>
    <property type="match status" value="1"/>
</dbReference>
<feature type="region of interest" description="Disordered" evidence="1">
    <location>
        <begin position="1"/>
        <end position="21"/>
    </location>
</feature>
<dbReference type="Pfam" id="PF24758">
    <property type="entry name" value="LRR_At5g56370"/>
    <property type="match status" value="1"/>
</dbReference>
<dbReference type="Pfam" id="PF08387">
    <property type="entry name" value="FBD"/>
    <property type="match status" value="1"/>
</dbReference>
<sequence length="452" mass="52282">MPKSKSKSKRHKLSPENNNKNDRISDLPECLLIHILSFLPTQTAMATSILSRRWKHVWTHVPILDIESENLDSVQSVFDQHKAPYLQCCSLTYKFCSCCYRLVQRWINNLASRKVEQLNLEMHTDGHKSHESYLELPHRVFSCSTLVFLSLSGVRIDPPSSFQLPCLKKLDLYQVFYESDPFVRLLSGCPVLEDLSFDRDFSDSISIYKIYVPTLKRLSILHHEILFDDYADMGGLEDSEVHYAVEINAPALEYFTFDGHLSDFVFLEKLDNLVRAKVNICTFEPKDHEEEECHVDRVFKLLAALYNVKFLSFFTGHSECLSNGSTYPSQFQNLLRLDFKANTWNWHVLQDLLKNSPNLEVLDVTNTSTGSLLGWKKSPNDPLFLSSHLTTFYLREVKGLEHEMEFVKYILKEAGVLKSAKIRVGNIKLKEFVREKLSKIPRRSMTCLLTVK</sequence>
<dbReference type="SMART" id="SM00579">
    <property type="entry name" value="FBD"/>
    <property type="match status" value="1"/>
</dbReference>
<dbReference type="InterPro" id="IPR053781">
    <property type="entry name" value="F-box_AtFBL13-like"/>
</dbReference>
<dbReference type="InterPro" id="IPR032675">
    <property type="entry name" value="LRR_dom_sf"/>
</dbReference>
<dbReference type="OrthoDB" id="1574388at2759"/>
<accession>A0A7N2LQE3</accession>
<dbReference type="InterPro" id="IPR036047">
    <property type="entry name" value="F-box-like_dom_sf"/>
</dbReference>
<dbReference type="EnsemblPlants" id="QL05p062669:mrna">
    <property type="protein sequence ID" value="QL05p062669:mrna"/>
    <property type="gene ID" value="QL05p062669"/>
</dbReference>
<protein>
    <recommendedName>
        <fullName evidence="2">F-box domain-containing protein</fullName>
    </recommendedName>
</protein>
<evidence type="ECO:0000313" key="4">
    <source>
        <dbReference type="Proteomes" id="UP000594261"/>
    </source>
</evidence>
<dbReference type="EMBL" id="LRBV02000005">
    <property type="status" value="NOT_ANNOTATED_CDS"/>
    <property type="molecule type" value="Genomic_DNA"/>
</dbReference>
<proteinExistence type="predicted"/>
<dbReference type="SUPFAM" id="SSF52047">
    <property type="entry name" value="RNI-like"/>
    <property type="match status" value="1"/>
</dbReference>
<feature type="compositionally biased region" description="Basic residues" evidence="1">
    <location>
        <begin position="1"/>
        <end position="12"/>
    </location>
</feature>
<dbReference type="Gramene" id="QL05p062669:mrna">
    <property type="protein sequence ID" value="QL05p062669:mrna"/>
    <property type="gene ID" value="QL05p062669"/>
</dbReference>
<dbReference type="Gene3D" id="1.20.1280.50">
    <property type="match status" value="1"/>
</dbReference>
<evidence type="ECO:0000256" key="1">
    <source>
        <dbReference type="SAM" id="MobiDB-lite"/>
    </source>
</evidence>